<reference evidence="1" key="1">
    <citation type="journal article" date="2014" name="Int. J. Syst. Evol. Microbiol.">
        <title>Complete genome sequence of Corynebacterium casei LMG S-19264T (=DSM 44701T), isolated from a smear-ripened cheese.</title>
        <authorList>
            <consortium name="US DOE Joint Genome Institute (JGI-PGF)"/>
            <person name="Walter F."/>
            <person name="Albersmeier A."/>
            <person name="Kalinowski J."/>
            <person name="Ruckert C."/>
        </authorList>
    </citation>
    <scope>NUCLEOTIDE SEQUENCE</scope>
    <source>
        <strain evidence="1">VKM B-1513</strain>
    </source>
</reference>
<dbReference type="AlphaFoldDB" id="A0A9W6MPN1"/>
<organism evidence="1 2">
    <name type="scientific">Maricaulis virginensis</name>
    <dbReference type="NCBI Taxonomy" id="144022"/>
    <lineage>
        <taxon>Bacteria</taxon>
        <taxon>Pseudomonadati</taxon>
        <taxon>Pseudomonadota</taxon>
        <taxon>Alphaproteobacteria</taxon>
        <taxon>Maricaulales</taxon>
        <taxon>Maricaulaceae</taxon>
        <taxon>Maricaulis</taxon>
    </lineage>
</organism>
<sequence>MAEQFNNHLAIAHGEQAAQIGTLDNTGAHGRIQPLAGRDQKTASQLGLDVGRGLGNASLPLRHAGLADPKLLRQRILF</sequence>
<comment type="caution">
    <text evidence="1">The sequence shown here is derived from an EMBL/GenBank/DDBJ whole genome shotgun (WGS) entry which is preliminary data.</text>
</comment>
<accession>A0A9W6MPN1</accession>
<reference evidence="1" key="2">
    <citation type="submission" date="2023-01" db="EMBL/GenBank/DDBJ databases">
        <authorList>
            <person name="Sun Q."/>
            <person name="Evtushenko L."/>
        </authorList>
    </citation>
    <scope>NUCLEOTIDE SEQUENCE</scope>
    <source>
        <strain evidence="1">VKM B-1513</strain>
    </source>
</reference>
<evidence type="ECO:0000313" key="2">
    <source>
        <dbReference type="Proteomes" id="UP001143486"/>
    </source>
</evidence>
<name>A0A9W6MPN1_9PROT</name>
<dbReference type="Proteomes" id="UP001143486">
    <property type="component" value="Unassembled WGS sequence"/>
</dbReference>
<protein>
    <submittedName>
        <fullName evidence="1">Uncharacterized protein</fullName>
    </submittedName>
</protein>
<dbReference type="EMBL" id="BSFE01000014">
    <property type="protein sequence ID" value="GLK53800.1"/>
    <property type="molecule type" value="Genomic_DNA"/>
</dbReference>
<gene>
    <name evidence="1" type="ORF">GCM10017621_33080</name>
</gene>
<proteinExistence type="predicted"/>
<keyword evidence="2" id="KW-1185">Reference proteome</keyword>
<evidence type="ECO:0000313" key="1">
    <source>
        <dbReference type="EMBL" id="GLK53800.1"/>
    </source>
</evidence>